<gene>
    <name evidence="2" type="ORF">HO133_003160</name>
</gene>
<dbReference type="AlphaFoldDB" id="A0A8H6CC21"/>
<dbReference type="Proteomes" id="UP000593566">
    <property type="component" value="Unassembled WGS sequence"/>
</dbReference>
<name>A0A8H6CC21_9LECA</name>
<evidence type="ECO:0000256" key="1">
    <source>
        <dbReference type="SAM" id="MobiDB-lite"/>
    </source>
</evidence>
<dbReference type="GeneID" id="59331572"/>
<dbReference type="RefSeq" id="XP_037150162.1">
    <property type="nucleotide sequence ID" value="XM_037294084.1"/>
</dbReference>
<evidence type="ECO:0000313" key="3">
    <source>
        <dbReference type="Proteomes" id="UP000593566"/>
    </source>
</evidence>
<feature type="compositionally biased region" description="Low complexity" evidence="1">
    <location>
        <begin position="265"/>
        <end position="277"/>
    </location>
</feature>
<organism evidence="2 3">
    <name type="scientific">Letharia lupina</name>
    <dbReference type="NCBI Taxonomy" id="560253"/>
    <lineage>
        <taxon>Eukaryota</taxon>
        <taxon>Fungi</taxon>
        <taxon>Dikarya</taxon>
        <taxon>Ascomycota</taxon>
        <taxon>Pezizomycotina</taxon>
        <taxon>Lecanoromycetes</taxon>
        <taxon>OSLEUM clade</taxon>
        <taxon>Lecanoromycetidae</taxon>
        <taxon>Lecanorales</taxon>
        <taxon>Lecanorineae</taxon>
        <taxon>Parmeliaceae</taxon>
        <taxon>Letharia</taxon>
    </lineage>
</organism>
<evidence type="ECO:0000313" key="2">
    <source>
        <dbReference type="EMBL" id="KAF6220727.1"/>
    </source>
</evidence>
<proteinExistence type="predicted"/>
<reference evidence="2 3" key="1">
    <citation type="journal article" date="2020" name="Genomics">
        <title>Complete, high-quality genomes from long-read metagenomic sequencing of two wolf lichen thalli reveals enigmatic genome architecture.</title>
        <authorList>
            <person name="McKenzie S.K."/>
            <person name="Walston R.F."/>
            <person name="Allen J.L."/>
        </authorList>
    </citation>
    <scope>NUCLEOTIDE SEQUENCE [LARGE SCALE GENOMIC DNA]</scope>
    <source>
        <strain evidence="2">WasteWater1</strain>
    </source>
</reference>
<comment type="caution">
    <text evidence="2">The sequence shown here is derived from an EMBL/GenBank/DDBJ whole genome shotgun (WGS) entry which is preliminary data.</text>
</comment>
<keyword evidence="3" id="KW-1185">Reference proteome</keyword>
<accession>A0A8H6CC21</accession>
<feature type="region of interest" description="Disordered" evidence="1">
    <location>
        <begin position="166"/>
        <end position="306"/>
    </location>
</feature>
<sequence length="429" mass="47223">MQPGECTASIGSLEDPTTSRVITDNADWLEKITLDSSDYILPSAEVNFELPHDTDSADEDAALVAHLWDRDHASDLEAYEWNSDDLVSEACSDDGNASEEELPRLARKDEFEQGIRREGTWMREYRERWEEHHLFYKSKIQSRLEASGDEKGDYEGHSCVSESAWSAAGKQGWSTPATSGGGDWTTSWTAGDGWTEWKKEDPEPWTQPGTPSPQDTDIVDEDGSARTNEDSGELNFWKQSSGLGPLSKRTAYKESRSTPTLSHFSKSTHTLPTTTSSLYDGPTIANLDDSTALPPPTSSQLAKTALRNPKRTARFGDPEPVNAKATSCSDLALDAKILDNFLDTCIEKTQALLAEAKKVLSSQSKVEEISELIENGRQPSRLQEAALVGEVRAPGALLEESVITPAEIVRVEGWWKVKGCETWTKAPGP</sequence>
<dbReference type="EMBL" id="JACCJB010000016">
    <property type="protein sequence ID" value="KAF6220727.1"/>
    <property type="molecule type" value="Genomic_DNA"/>
</dbReference>
<feature type="compositionally biased region" description="Low complexity" evidence="1">
    <location>
        <begin position="184"/>
        <end position="194"/>
    </location>
</feature>
<protein>
    <submittedName>
        <fullName evidence="2">Uncharacterized protein</fullName>
    </submittedName>
</protein>